<dbReference type="Proteomes" id="UP000798662">
    <property type="component" value="Chromosome 2"/>
</dbReference>
<sequence length="1115" mass="112042">MLCPAFLPSPALLVGGPTSRGWRQPLQLPGSRSWVSAIPAGAGRAILRGCPPLSLRAAAAAGHHSAVAAAASPPPLPADNSGAATGGDAGGGGGGGRRRAAPRATAAAASATGSGATSPVATAAATLRAGRHRVGGGGGGGPPPTRATTEALKSAVRAAAARRKAGDAVGALGDLEKLGAGSLPAVIALNELLITLGSVLEAGDSSVWPLGGATGGPVGGGSSGDGGGGTGGGGGGPFAVSDEMARLVAASPAHVNSRTYNALLSGIQADITIAARDSRRLRRRAAGGAAAAAAGSDDGEVAEAAGEVDDDTPPPPSSSLSDILAAVPGRVESIFDSMVAGGVPPDNFTMTMVYKLLGRARAADTAWRLRLMAEGQLGILPDVVSGTALVHCLARVGAAKRVDEVVAAMHAVGVAPNARTHAAIIHGLSVAGEHAKALAHFSRVVNPPSPASSAPPETAAAQAAARAAAVKPNVFLYGAVLSACARAGDGRSAQVYLSEAIKRRIVPNEVLLGHVLDAAVRGCDLQLAVKVLLELMPRWKVQPQVEDFNRALSLCGAAGGVSSVDGASGGVAGETGGAARAAPTTASGRLVTEVDASKRTLQIQLSVELVRRMQLDYGLSPNVETYHTLIGVCGRCGDAASAFSIFRRRFTIPPAVIAAADAPAAAADVASTAVGPATATTYITLLWAVLECRSASHCLQVLRLMRAAGVVPDEAAGRALVVLARTSGNVELLLALAEPTDDGDSTRNAATSEAHNGAAQTVTAPAVARADARGTREMVVTRAKTWTVPQLSDAVASIGTVDAGVVVALLDAAVAARDVPFATALLFRSVWEHGRDPARWPLSAYAFNVVMDLVGQTAPKAPLPPTSGRGRKPTKKTSTAAAVAASAEANLAAAAAADASAGTIPSAPDGGVARVQALLTLMKRIGVSPTEVSYATAAAVAARAGAVETAARLAAEMQDVGLGGVDSYAWTSLLDALGKAGHWARAVELLGQMRAAAVATAAGGAPVSLAKPSIESYNTVLYAAGMAGERDVAFDVWDSLVADGVVADEVTYSSLASICLKCQRDLDESRVQGVLAGLRESQDARAAVKGRRPSKKLSDKINRLHWLLRARQPQA</sequence>
<proteinExistence type="predicted"/>
<protein>
    <submittedName>
        <fullName evidence="1">Uncharacterized protein</fullName>
    </submittedName>
</protein>
<accession>A0ACC3C6R4</accession>
<reference evidence="1" key="1">
    <citation type="submission" date="2019-11" db="EMBL/GenBank/DDBJ databases">
        <title>Nori genome reveals adaptations in red seaweeds to the harsh intertidal environment.</title>
        <authorList>
            <person name="Wang D."/>
            <person name="Mao Y."/>
        </authorList>
    </citation>
    <scope>NUCLEOTIDE SEQUENCE</scope>
    <source>
        <tissue evidence="1">Gametophyte</tissue>
    </source>
</reference>
<evidence type="ECO:0000313" key="1">
    <source>
        <dbReference type="EMBL" id="KAK1865748.1"/>
    </source>
</evidence>
<comment type="caution">
    <text evidence="1">The sequence shown here is derived from an EMBL/GenBank/DDBJ whole genome shotgun (WGS) entry which is preliminary data.</text>
</comment>
<keyword evidence="2" id="KW-1185">Reference proteome</keyword>
<dbReference type="EMBL" id="CM020619">
    <property type="protein sequence ID" value="KAK1865748.1"/>
    <property type="molecule type" value="Genomic_DNA"/>
</dbReference>
<name>A0ACC3C6R4_PYRYE</name>
<organism evidence="1 2">
    <name type="scientific">Pyropia yezoensis</name>
    <name type="common">Susabi-nori</name>
    <name type="synonym">Porphyra yezoensis</name>
    <dbReference type="NCBI Taxonomy" id="2788"/>
    <lineage>
        <taxon>Eukaryota</taxon>
        <taxon>Rhodophyta</taxon>
        <taxon>Bangiophyceae</taxon>
        <taxon>Bangiales</taxon>
        <taxon>Bangiaceae</taxon>
        <taxon>Pyropia</taxon>
    </lineage>
</organism>
<evidence type="ECO:0000313" key="2">
    <source>
        <dbReference type="Proteomes" id="UP000798662"/>
    </source>
</evidence>
<gene>
    <name evidence="1" type="ORF">I4F81_008273</name>
</gene>